<dbReference type="CDD" id="cd06225">
    <property type="entry name" value="HAMP"/>
    <property type="match status" value="1"/>
</dbReference>
<evidence type="ECO:0000256" key="2">
    <source>
        <dbReference type="ARBA" id="ARBA00012438"/>
    </source>
</evidence>
<dbReference type="PATRIC" id="fig|1246995.3.peg.1421"/>
<keyword evidence="9" id="KW-1185">Reference proteome</keyword>
<dbReference type="GO" id="GO:0005886">
    <property type="term" value="C:plasma membrane"/>
    <property type="evidence" value="ECO:0007669"/>
    <property type="project" value="TreeGrafter"/>
</dbReference>
<dbReference type="SMART" id="SM00387">
    <property type="entry name" value="HATPase_c"/>
    <property type="match status" value="1"/>
</dbReference>
<dbReference type="InterPro" id="IPR003594">
    <property type="entry name" value="HATPase_dom"/>
</dbReference>
<keyword evidence="4" id="KW-0808">Transferase</keyword>
<dbReference type="STRING" id="1246995.AFR_06965"/>
<feature type="compositionally biased region" description="Basic and acidic residues" evidence="6">
    <location>
        <begin position="937"/>
        <end position="953"/>
    </location>
</feature>
<feature type="compositionally biased region" description="Basic and acidic residues" evidence="6">
    <location>
        <begin position="973"/>
        <end position="987"/>
    </location>
</feature>
<feature type="compositionally biased region" description="Basic and acidic residues" evidence="6">
    <location>
        <begin position="853"/>
        <end position="866"/>
    </location>
</feature>
<dbReference type="PROSITE" id="PS50906">
    <property type="entry name" value="NIT"/>
    <property type="match status" value="1"/>
</dbReference>
<dbReference type="GO" id="GO:0000160">
    <property type="term" value="P:phosphorelay signal transduction system"/>
    <property type="evidence" value="ECO:0007669"/>
    <property type="project" value="TreeGrafter"/>
</dbReference>
<dbReference type="KEGG" id="afs:AFR_06965"/>
<keyword evidence="3" id="KW-0597">Phosphoprotein</keyword>
<dbReference type="GO" id="GO:0004673">
    <property type="term" value="F:protein histidine kinase activity"/>
    <property type="evidence" value="ECO:0007669"/>
    <property type="project" value="UniProtKB-EC"/>
</dbReference>
<dbReference type="Gene3D" id="6.10.340.10">
    <property type="match status" value="1"/>
</dbReference>
<dbReference type="InterPro" id="IPR010910">
    <property type="entry name" value="Nitrate/nitrite_sensing_bac"/>
</dbReference>
<evidence type="ECO:0000256" key="1">
    <source>
        <dbReference type="ARBA" id="ARBA00000085"/>
    </source>
</evidence>
<accession>U5VS97</accession>
<dbReference type="InterPro" id="IPR050428">
    <property type="entry name" value="TCS_sensor_his_kinase"/>
</dbReference>
<dbReference type="EMBL" id="CP006272">
    <property type="protein sequence ID" value="AGZ39682.1"/>
    <property type="molecule type" value="Genomic_DNA"/>
</dbReference>
<proteinExistence type="predicted"/>
<feature type="compositionally biased region" description="Polar residues" evidence="6">
    <location>
        <begin position="813"/>
        <end position="822"/>
    </location>
</feature>
<feature type="domain" description="NIT" evidence="7">
    <location>
        <begin position="53"/>
        <end position="303"/>
    </location>
</feature>
<name>U5VS97_9ACTN</name>
<dbReference type="SUPFAM" id="SSF55874">
    <property type="entry name" value="ATPase domain of HSP90 chaperone/DNA topoisomerase II/histidine kinase"/>
    <property type="match status" value="1"/>
</dbReference>
<protein>
    <recommendedName>
        <fullName evidence="2">histidine kinase</fullName>
        <ecNumber evidence="2">2.7.13.3</ecNumber>
    </recommendedName>
</protein>
<keyword evidence="5 8" id="KW-0418">Kinase</keyword>
<feature type="region of interest" description="Disordered" evidence="6">
    <location>
        <begin position="708"/>
        <end position="987"/>
    </location>
</feature>
<evidence type="ECO:0000313" key="9">
    <source>
        <dbReference type="Proteomes" id="UP000017746"/>
    </source>
</evidence>
<dbReference type="InterPro" id="IPR036890">
    <property type="entry name" value="HATPase_C_sf"/>
</dbReference>
<reference evidence="8 9" key="1">
    <citation type="journal article" date="2014" name="J. Biotechnol.">
        <title>Complete genome sequence of the actinobacterium Actinoplanes friuliensis HAG 010964, producer of the lipopeptide antibiotic friulimycin.</title>
        <authorList>
            <person name="Ruckert C."/>
            <person name="Szczepanowski R."/>
            <person name="Albersmeier A."/>
            <person name="Goesmann A."/>
            <person name="Fischer N."/>
            <person name="Steinkamper A."/>
            <person name="Puhler A."/>
            <person name="Biener R."/>
            <person name="Schwartz D."/>
            <person name="Kalinowski J."/>
        </authorList>
    </citation>
    <scope>NUCLEOTIDE SEQUENCE [LARGE SCALE GENOMIC DNA]</scope>
    <source>
        <strain evidence="8 9">DSM 7358</strain>
    </source>
</reference>
<dbReference type="EC" id="2.7.13.3" evidence="2"/>
<gene>
    <name evidence="8" type="ORF">AFR_06965</name>
</gene>
<dbReference type="Gene3D" id="3.30.565.10">
    <property type="entry name" value="Histidine kinase-like ATPase, C-terminal domain"/>
    <property type="match status" value="1"/>
</dbReference>
<evidence type="ECO:0000256" key="5">
    <source>
        <dbReference type="ARBA" id="ARBA00022777"/>
    </source>
</evidence>
<organism evidence="8 9">
    <name type="scientific">Actinoplanes friuliensis DSM 7358</name>
    <dbReference type="NCBI Taxonomy" id="1246995"/>
    <lineage>
        <taxon>Bacteria</taxon>
        <taxon>Bacillati</taxon>
        <taxon>Actinomycetota</taxon>
        <taxon>Actinomycetes</taxon>
        <taxon>Micromonosporales</taxon>
        <taxon>Micromonosporaceae</taxon>
        <taxon>Actinoplanes</taxon>
    </lineage>
</organism>
<sequence>MRTRNWSIRSKIIALVAVPLVALLALWGFATALTAGPALNLLSAQTLLDTVGTPGEVLMGEVQRERRLSVEFLSDEKGSAAALTAQRASTDRAASDFRRLASGDDARDAASDTLETRIAQVLSDLDGLAANRVHIDRREVDPIGAQNLYNSIVDSGFQMFSSTATFGDERIDREIRALTTIGRGQEYLSRTDSLLAGAYAAGRVSEAGRAELLQSIGTSRFLFSQGVIDLPDRDRTAYQRLSSGAAFNRLRELQDTLISDSRPGSALPVPSASWQPAYDSSAQQLRAFELNATDSLAEDVMPVAIAVLVRLALAGLLGLIAFIVSVWVSVRIGRSMVGRLTRMRGEALEMAGERLPAVVRRLQRGEAVDVEVETPPLAYGHDEIGQLGRAFNEVQRTAVQSAVEEANVRRGINEVFLNIARRSQTLLHRQLSLLDKMERRETEPDELEDLYRVDHLATRMRRHAEDLVILAGAAPGRGWRNPVPVIDVVRGAISEVEDYKRVDIVSVESAAVLGRAVGDVIHLVAELLENAASFSPPHTRVQVVGQVLPNGYALEIEDRGLGMSPEAIADANRKLLEPPEFDPADSARLGLFVVAQLADRHAIRVSLRPSGYGGVTAVVLVPGDLVTPGPGVSGAGLPELPAGPSPSDKSWDRPLVGTGTEDPARRSLAALQWQGTEELRSISASGHPVTLNGTATAGPEIVEPARDDVVPEPVAGPGGPTASAVVDGLTEDGLVQRRRTKPRRARDAANGEPALLPPNLTSPAGLTAPPELPAPGRNGNGSRPTAEPLLHGDGPAVLTPRIPAPRTSPEPTTPMSDLTSAPTVPLPKDGPKDGPRTGLNDGPRTGLNNGLRTEPKDGPEAGPKDEPDADEPLLPRRVRQASLAPQLRGPVAERADAGPSRSPEQVRSLMSALQRGTTRGRREAAGLSAARPAEVPVPDKADVPVSDKHETVREQAWSEAATVTFPAVGPDAGKTDENPENRPEKDA</sequence>
<dbReference type="AlphaFoldDB" id="U5VS97"/>
<dbReference type="RefSeq" id="WP_023359213.1">
    <property type="nucleotide sequence ID" value="NC_022657.1"/>
</dbReference>
<dbReference type="PANTHER" id="PTHR45436:SF5">
    <property type="entry name" value="SENSOR HISTIDINE KINASE TRCS"/>
    <property type="match status" value="1"/>
</dbReference>
<dbReference type="Pfam" id="PF02518">
    <property type="entry name" value="HATPase_c"/>
    <property type="match status" value="1"/>
</dbReference>
<feature type="region of interest" description="Disordered" evidence="6">
    <location>
        <begin position="632"/>
        <end position="661"/>
    </location>
</feature>
<dbReference type="Proteomes" id="UP000017746">
    <property type="component" value="Chromosome"/>
</dbReference>
<dbReference type="eggNOG" id="COG0642">
    <property type="taxonomic scope" value="Bacteria"/>
</dbReference>
<feature type="compositionally biased region" description="Pro residues" evidence="6">
    <location>
        <begin position="802"/>
        <end position="812"/>
    </location>
</feature>
<evidence type="ECO:0000259" key="7">
    <source>
        <dbReference type="PROSITE" id="PS50906"/>
    </source>
</evidence>
<dbReference type="OrthoDB" id="4349881at2"/>
<dbReference type="PANTHER" id="PTHR45436">
    <property type="entry name" value="SENSOR HISTIDINE KINASE YKOH"/>
    <property type="match status" value="1"/>
</dbReference>
<evidence type="ECO:0000256" key="3">
    <source>
        <dbReference type="ARBA" id="ARBA00022553"/>
    </source>
</evidence>
<evidence type="ECO:0000313" key="8">
    <source>
        <dbReference type="EMBL" id="AGZ39682.1"/>
    </source>
</evidence>
<dbReference type="InterPro" id="IPR013587">
    <property type="entry name" value="Nitrate/nitrite_sensing"/>
</dbReference>
<evidence type="ECO:0000256" key="6">
    <source>
        <dbReference type="SAM" id="MobiDB-lite"/>
    </source>
</evidence>
<evidence type="ECO:0000256" key="4">
    <source>
        <dbReference type="ARBA" id="ARBA00022679"/>
    </source>
</evidence>
<dbReference type="Pfam" id="PF08376">
    <property type="entry name" value="NIT"/>
    <property type="match status" value="1"/>
</dbReference>
<dbReference type="HOGENOM" id="CLU_002554_2_2_11"/>
<comment type="catalytic activity">
    <reaction evidence="1">
        <text>ATP + protein L-histidine = ADP + protein N-phospho-L-histidine.</text>
        <dbReference type="EC" id="2.7.13.3"/>
    </reaction>
</comment>